<reference evidence="2" key="1">
    <citation type="submission" date="2020-10" db="EMBL/GenBank/DDBJ databases">
        <authorList>
            <person name="Gilroy R."/>
        </authorList>
    </citation>
    <scope>NUCLEOTIDE SEQUENCE</scope>
    <source>
        <strain evidence="2">23406</strain>
    </source>
</reference>
<dbReference type="EMBL" id="DVOH01000037">
    <property type="protein sequence ID" value="HIV00433.1"/>
    <property type="molecule type" value="Genomic_DNA"/>
</dbReference>
<gene>
    <name evidence="2" type="ORF">IAB14_04910</name>
</gene>
<dbReference type="Gene3D" id="3.20.20.150">
    <property type="entry name" value="Divalent-metal-dependent TIM barrel enzymes"/>
    <property type="match status" value="1"/>
</dbReference>
<comment type="caution">
    <text evidence="2">The sequence shown here is derived from an EMBL/GenBank/DDBJ whole genome shotgun (WGS) entry which is preliminary data.</text>
</comment>
<name>A0A9D1NC73_9FIRM</name>
<dbReference type="Pfam" id="PF01261">
    <property type="entry name" value="AP_endonuc_2"/>
    <property type="match status" value="1"/>
</dbReference>
<dbReference type="InterPro" id="IPR013022">
    <property type="entry name" value="Xyl_isomerase-like_TIM-brl"/>
</dbReference>
<protein>
    <submittedName>
        <fullName evidence="2">Sugar phosphate isomerase/epimerase</fullName>
    </submittedName>
</protein>
<sequence length="259" mass="28983">MENNLKMNCGVQMFTLRGMTKSESGLAEAFRFVKSAGADDVQISFFCLPPIPPARIAAIARDTGVAVRLTHCPFDRITADLERLIEEHREMGCDIIGLGSMPQKAFPPKDPDAVLKFCDYLNIAATRLHEVGMRFSYHNHAFEFKKSVDGRRLFDVLIEETVPEVSFCYDVYWSAVGKSDPFADIDRLGVRINSLHLKDLRRILGIPLMCAPGKGSLDLAEAIRRADRNGVPYAFVEVDIARDPKRAVTDGLAFFRSVR</sequence>
<dbReference type="GO" id="GO:0016853">
    <property type="term" value="F:isomerase activity"/>
    <property type="evidence" value="ECO:0007669"/>
    <property type="project" value="UniProtKB-KW"/>
</dbReference>
<dbReference type="InterPro" id="IPR050312">
    <property type="entry name" value="IolE/XylAMocC-like"/>
</dbReference>
<evidence type="ECO:0000259" key="1">
    <source>
        <dbReference type="Pfam" id="PF01261"/>
    </source>
</evidence>
<proteinExistence type="predicted"/>
<dbReference type="InterPro" id="IPR036237">
    <property type="entry name" value="Xyl_isomerase-like_sf"/>
</dbReference>
<evidence type="ECO:0000313" key="3">
    <source>
        <dbReference type="Proteomes" id="UP000886891"/>
    </source>
</evidence>
<accession>A0A9D1NC73</accession>
<dbReference type="AlphaFoldDB" id="A0A9D1NC73"/>
<feature type="domain" description="Xylose isomerase-like TIM barrel" evidence="1">
    <location>
        <begin position="30"/>
        <end position="257"/>
    </location>
</feature>
<dbReference type="SUPFAM" id="SSF51658">
    <property type="entry name" value="Xylose isomerase-like"/>
    <property type="match status" value="1"/>
</dbReference>
<dbReference type="PANTHER" id="PTHR12110">
    <property type="entry name" value="HYDROXYPYRUVATE ISOMERASE"/>
    <property type="match status" value="1"/>
</dbReference>
<reference evidence="2" key="2">
    <citation type="journal article" date="2021" name="PeerJ">
        <title>Extensive microbial diversity within the chicken gut microbiome revealed by metagenomics and culture.</title>
        <authorList>
            <person name="Gilroy R."/>
            <person name="Ravi A."/>
            <person name="Getino M."/>
            <person name="Pursley I."/>
            <person name="Horton D.L."/>
            <person name="Alikhan N.F."/>
            <person name="Baker D."/>
            <person name="Gharbi K."/>
            <person name="Hall N."/>
            <person name="Watson M."/>
            <person name="Adriaenssens E.M."/>
            <person name="Foster-Nyarko E."/>
            <person name="Jarju S."/>
            <person name="Secka A."/>
            <person name="Antonio M."/>
            <person name="Oren A."/>
            <person name="Chaudhuri R.R."/>
            <person name="La Ragione R."/>
            <person name="Hildebrand F."/>
            <person name="Pallen M.J."/>
        </authorList>
    </citation>
    <scope>NUCLEOTIDE SEQUENCE</scope>
    <source>
        <strain evidence="2">23406</strain>
    </source>
</reference>
<organism evidence="2 3">
    <name type="scientific">Candidatus Stercoripulliclostridium merdipullorum</name>
    <dbReference type="NCBI Taxonomy" id="2840952"/>
    <lineage>
        <taxon>Bacteria</taxon>
        <taxon>Bacillati</taxon>
        <taxon>Bacillota</taxon>
        <taxon>Clostridia</taxon>
        <taxon>Eubacteriales</taxon>
        <taxon>Candidatus Stercoripulliclostridium</taxon>
    </lineage>
</organism>
<dbReference type="Proteomes" id="UP000886891">
    <property type="component" value="Unassembled WGS sequence"/>
</dbReference>
<dbReference type="PANTHER" id="PTHR12110:SF41">
    <property type="entry name" value="INOSOSE DEHYDRATASE"/>
    <property type="match status" value="1"/>
</dbReference>
<evidence type="ECO:0000313" key="2">
    <source>
        <dbReference type="EMBL" id="HIV00433.1"/>
    </source>
</evidence>
<keyword evidence="2" id="KW-0413">Isomerase</keyword>